<dbReference type="InterPro" id="IPR051310">
    <property type="entry name" value="MCP_chemotaxis"/>
</dbReference>
<keyword evidence="4 6" id="KW-0807">Transducer</keyword>
<dbReference type="InterPro" id="IPR003660">
    <property type="entry name" value="HAMP_dom"/>
</dbReference>
<feature type="transmembrane region" description="Helical" evidence="8">
    <location>
        <begin position="20"/>
        <end position="40"/>
    </location>
</feature>
<keyword evidence="8" id="KW-0812">Transmembrane</keyword>
<evidence type="ECO:0000256" key="8">
    <source>
        <dbReference type="SAM" id="Phobius"/>
    </source>
</evidence>
<keyword evidence="13" id="KW-1185">Reference proteome</keyword>
<comment type="subcellular location">
    <subcellularLocation>
        <location evidence="1">Cell inner membrane</location>
        <topology evidence="1">Multi-pass membrane protein</topology>
    </subcellularLocation>
</comment>
<dbReference type="PANTHER" id="PTHR43531">
    <property type="entry name" value="PROTEIN ICFG"/>
    <property type="match status" value="1"/>
</dbReference>
<dbReference type="CDD" id="cd11386">
    <property type="entry name" value="MCP_signal"/>
    <property type="match status" value="1"/>
</dbReference>
<evidence type="ECO:0000313" key="13">
    <source>
        <dbReference type="Proteomes" id="UP000078225"/>
    </source>
</evidence>
<gene>
    <name evidence="12" type="ORF">A9B99_02095</name>
</gene>
<dbReference type="OrthoDB" id="6167817at2"/>
<evidence type="ECO:0000256" key="3">
    <source>
        <dbReference type="ARBA" id="ARBA00022500"/>
    </source>
</evidence>
<comment type="similarity">
    <text evidence="5">Belongs to the methyl-accepting chemotaxis (MCP) protein family.</text>
</comment>
<dbReference type="InterPro" id="IPR004090">
    <property type="entry name" value="Chemotax_Me-accpt_rcpt"/>
</dbReference>
<dbReference type="RefSeq" id="WP_064594142.1">
    <property type="nucleotide sequence ID" value="NZ_CP134782.1"/>
</dbReference>
<dbReference type="Gene3D" id="1.10.287.950">
    <property type="entry name" value="Methyl-accepting chemotaxis protein"/>
    <property type="match status" value="1"/>
</dbReference>
<dbReference type="SMART" id="SM00283">
    <property type="entry name" value="MA"/>
    <property type="match status" value="1"/>
</dbReference>
<evidence type="ECO:0000259" key="9">
    <source>
        <dbReference type="PROSITE" id="PS50111"/>
    </source>
</evidence>
<organism evidence="12 13">
    <name type="scientific">Mangrovibacter phragmitis</name>
    <dbReference type="NCBI Taxonomy" id="1691903"/>
    <lineage>
        <taxon>Bacteria</taxon>
        <taxon>Pseudomonadati</taxon>
        <taxon>Pseudomonadota</taxon>
        <taxon>Gammaproteobacteria</taxon>
        <taxon>Enterobacterales</taxon>
        <taxon>Enterobacteriaceae</taxon>
        <taxon>Mangrovibacter</taxon>
    </lineage>
</organism>
<dbReference type="CDD" id="cd06225">
    <property type="entry name" value="HAMP"/>
    <property type="match status" value="1"/>
</dbReference>
<accession>A0A1B7L854</accession>
<dbReference type="PROSITE" id="PS50111">
    <property type="entry name" value="CHEMOTAXIS_TRANSDUC_2"/>
    <property type="match status" value="1"/>
</dbReference>
<proteinExistence type="inferred from homology"/>
<dbReference type="SUPFAM" id="SSF58104">
    <property type="entry name" value="Methyl-accepting chemotaxis protein (MCP) signaling domain"/>
    <property type="match status" value="1"/>
</dbReference>
<sequence>MLLELLGLTKLKITAKLYLGFSVAMIIVVLVSAFGINALFNIKNHTTKNDFANNLSAELDKLRSARLTYLATNDLTVLEKNRQELARTVGLIESNSKLSWQSDDLPLLETIKQKFAVYQNSYEQVYQKEKDRQSMLEGISQDISQGKLDDYYNAIQNTQLTEAQVNKLFSFMLLLSDVRDIAHDVQMHGEQTYLDQASAKMAQAQKMYSNFSHESDLPFNIIDPAWQYFGQFMKNLQSYYHIYQQSVQATNVLSASAQSLSQAVQVLNDLEAEKNRSIIFHTISVMIVISIVAIMFSLLAAWYITRLITKPIKENLQLAEHIADGDLTQHIKPASDDELGQLTAAMAKMNTRLHKMISDIQDSVVHVVGAAGKIAASNDDLASRTEQQSAAVVETAASMEELTSAVKRNAENAHQASQLATGATQDAGKGGDIVRGVIKTMESITDSSKKISEIINVINGISFQTNILALNAAVEAARAGEQGRGFAVVAGEVRMLASRSAQAAKEIETLITESVSRVQTGSSQVYEAGKTMENIFTSVSHVNDIMKEIASASDEQSRGIDQISHAISELDTTTQQNASMVVDSSHNAGALEEDAGRLAGLVDMFRITAVPKQQHQRPTPVRPSLVDKHKPELTSDSGGQWESF</sequence>
<dbReference type="SMART" id="SM01358">
    <property type="entry name" value="HBM"/>
    <property type="match status" value="1"/>
</dbReference>
<dbReference type="EMBL" id="LYRP01000001">
    <property type="protein sequence ID" value="OAT78542.1"/>
    <property type="molecule type" value="Genomic_DNA"/>
</dbReference>
<feature type="transmembrane region" description="Helical" evidence="8">
    <location>
        <begin position="278"/>
        <end position="304"/>
    </location>
</feature>
<evidence type="ECO:0000256" key="5">
    <source>
        <dbReference type="ARBA" id="ARBA00029447"/>
    </source>
</evidence>
<feature type="domain" description="HAMP" evidence="11">
    <location>
        <begin position="306"/>
        <end position="358"/>
    </location>
</feature>
<dbReference type="GO" id="GO:0007165">
    <property type="term" value="P:signal transduction"/>
    <property type="evidence" value="ECO:0007669"/>
    <property type="project" value="UniProtKB-KW"/>
</dbReference>
<evidence type="ECO:0000256" key="7">
    <source>
        <dbReference type="SAM" id="MobiDB-lite"/>
    </source>
</evidence>
<keyword evidence="8" id="KW-1133">Transmembrane helix</keyword>
<dbReference type="PRINTS" id="PR00260">
    <property type="entry name" value="CHEMTRNSDUCR"/>
</dbReference>
<evidence type="ECO:0008006" key="14">
    <source>
        <dbReference type="Google" id="ProtNLM"/>
    </source>
</evidence>
<dbReference type="GO" id="GO:0006935">
    <property type="term" value="P:chemotaxis"/>
    <property type="evidence" value="ECO:0007669"/>
    <property type="project" value="UniProtKB-KW"/>
</dbReference>
<name>A0A1B7L854_9ENTR</name>
<evidence type="ECO:0000256" key="2">
    <source>
        <dbReference type="ARBA" id="ARBA00022481"/>
    </source>
</evidence>
<evidence type="ECO:0000256" key="6">
    <source>
        <dbReference type="PROSITE-ProRule" id="PRU00284"/>
    </source>
</evidence>
<dbReference type="InterPro" id="IPR004089">
    <property type="entry name" value="MCPsignal_dom"/>
</dbReference>
<comment type="caution">
    <text evidence="12">The sequence shown here is derived from an EMBL/GenBank/DDBJ whole genome shotgun (WGS) entry which is preliminary data.</text>
</comment>
<dbReference type="GO" id="GO:0005886">
    <property type="term" value="C:plasma membrane"/>
    <property type="evidence" value="ECO:0007669"/>
    <property type="project" value="UniProtKB-SubCell"/>
</dbReference>
<dbReference type="Pfam" id="PF00015">
    <property type="entry name" value="MCPsignal"/>
    <property type="match status" value="1"/>
</dbReference>
<dbReference type="AlphaFoldDB" id="A0A1B7L854"/>
<dbReference type="Proteomes" id="UP000078225">
    <property type="component" value="Unassembled WGS sequence"/>
</dbReference>
<dbReference type="PROSITE" id="PS50885">
    <property type="entry name" value="HAMP"/>
    <property type="match status" value="1"/>
</dbReference>
<feature type="region of interest" description="Disordered" evidence="7">
    <location>
        <begin position="610"/>
        <end position="644"/>
    </location>
</feature>
<protein>
    <recommendedName>
        <fullName evidence="14">Chemotaxis protein</fullName>
    </recommendedName>
</protein>
<reference evidence="13" key="1">
    <citation type="submission" date="2016-05" db="EMBL/GenBank/DDBJ databases">
        <authorList>
            <person name="Behera P."/>
            <person name="Vaishampayan P."/>
            <person name="Singh N."/>
            <person name="Raina V."/>
            <person name="Suar M."/>
            <person name="Pattnaik A."/>
            <person name="Rastogi G."/>
        </authorList>
    </citation>
    <scope>NUCLEOTIDE SEQUENCE [LARGE SCALE GENOMIC DNA]</scope>
    <source>
        <strain evidence="13">MP23</strain>
    </source>
</reference>
<dbReference type="PROSITE" id="PS50192">
    <property type="entry name" value="T_SNARE"/>
    <property type="match status" value="1"/>
</dbReference>
<evidence type="ECO:0000259" key="11">
    <source>
        <dbReference type="PROSITE" id="PS50885"/>
    </source>
</evidence>
<dbReference type="FunFam" id="1.10.287.950:FF:000001">
    <property type="entry name" value="Methyl-accepting chemotaxis sensory transducer"/>
    <property type="match status" value="1"/>
</dbReference>
<feature type="compositionally biased region" description="Polar residues" evidence="7">
    <location>
        <begin position="634"/>
        <end position="644"/>
    </location>
</feature>
<evidence type="ECO:0000313" key="12">
    <source>
        <dbReference type="EMBL" id="OAT78542.1"/>
    </source>
</evidence>
<evidence type="ECO:0000256" key="4">
    <source>
        <dbReference type="ARBA" id="ARBA00023224"/>
    </source>
</evidence>
<dbReference type="GO" id="GO:0004888">
    <property type="term" value="F:transmembrane signaling receptor activity"/>
    <property type="evidence" value="ECO:0007669"/>
    <property type="project" value="InterPro"/>
</dbReference>
<dbReference type="InterPro" id="IPR032255">
    <property type="entry name" value="HBM"/>
</dbReference>
<dbReference type="Pfam" id="PF00672">
    <property type="entry name" value="HAMP"/>
    <property type="match status" value="1"/>
</dbReference>
<evidence type="ECO:0000259" key="10">
    <source>
        <dbReference type="PROSITE" id="PS50192"/>
    </source>
</evidence>
<keyword evidence="3" id="KW-0145">Chemotaxis</keyword>
<dbReference type="PANTHER" id="PTHR43531:SF14">
    <property type="entry name" value="METHYL-ACCEPTING CHEMOTAXIS PROTEIN I-RELATED"/>
    <property type="match status" value="1"/>
</dbReference>
<evidence type="ECO:0000256" key="1">
    <source>
        <dbReference type="ARBA" id="ARBA00004429"/>
    </source>
</evidence>
<dbReference type="InterPro" id="IPR000727">
    <property type="entry name" value="T_SNARE_dom"/>
</dbReference>
<feature type="domain" description="T-SNARE coiled-coil homology" evidence="10">
    <location>
        <begin position="522"/>
        <end position="584"/>
    </location>
</feature>
<dbReference type="SMART" id="SM00304">
    <property type="entry name" value="HAMP"/>
    <property type="match status" value="1"/>
</dbReference>
<keyword evidence="8" id="KW-0472">Membrane</keyword>
<feature type="domain" description="Methyl-accepting transducer" evidence="9">
    <location>
        <begin position="363"/>
        <end position="592"/>
    </location>
</feature>
<dbReference type="STRING" id="1691903.A9B99_02095"/>
<keyword evidence="2" id="KW-0488">Methylation</keyword>